<protein>
    <recommendedName>
        <fullName evidence="8">Rhodopsin domain-containing protein</fullName>
    </recommendedName>
</protein>
<evidence type="ECO:0000256" key="4">
    <source>
        <dbReference type="ARBA" id="ARBA00023136"/>
    </source>
</evidence>
<organism evidence="9 10">
    <name type="scientific">Cytospora mali</name>
    <name type="common">Apple Valsa canker fungus</name>
    <name type="synonym">Valsa mali</name>
    <dbReference type="NCBI Taxonomy" id="578113"/>
    <lineage>
        <taxon>Eukaryota</taxon>
        <taxon>Fungi</taxon>
        <taxon>Dikarya</taxon>
        <taxon>Ascomycota</taxon>
        <taxon>Pezizomycotina</taxon>
        <taxon>Sordariomycetes</taxon>
        <taxon>Sordariomycetidae</taxon>
        <taxon>Diaporthales</taxon>
        <taxon>Cytosporaceae</taxon>
        <taxon>Cytospora</taxon>
    </lineage>
</organism>
<dbReference type="GO" id="GO:0016020">
    <property type="term" value="C:membrane"/>
    <property type="evidence" value="ECO:0007669"/>
    <property type="project" value="UniProtKB-SubCell"/>
</dbReference>
<evidence type="ECO:0000256" key="1">
    <source>
        <dbReference type="ARBA" id="ARBA00004141"/>
    </source>
</evidence>
<evidence type="ECO:0000256" key="5">
    <source>
        <dbReference type="ARBA" id="ARBA00038359"/>
    </source>
</evidence>
<feature type="transmembrane region" description="Helical" evidence="7">
    <location>
        <begin position="233"/>
        <end position="261"/>
    </location>
</feature>
<dbReference type="PANTHER" id="PTHR33048:SF160">
    <property type="entry name" value="SAT4 FAMILY MEMBRANE PROTEIN"/>
    <property type="match status" value="1"/>
</dbReference>
<proteinExistence type="inferred from homology"/>
<dbReference type="Pfam" id="PF20684">
    <property type="entry name" value="Fung_rhodopsin"/>
    <property type="match status" value="1"/>
</dbReference>
<keyword evidence="4 7" id="KW-0472">Membrane</keyword>
<dbReference type="STRING" id="694573.A0A194V8P2"/>
<evidence type="ECO:0000256" key="2">
    <source>
        <dbReference type="ARBA" id="ARBA00022692"/>
    </source>
</evidence>
<feature type="transmembrane region" description="Helical" evidence="7">
    <location>
        <begin position="147"/>
        <end position="169"/>
    </location>
</feature>
<dbReference type="OrthoDB" id="2496787at2759"/>
<dbReference type="InterPro" id="IPR049326">
    <property type="entry name" value="Rhodopsin_dom_fungi"/>
</dbReference>
<dbReference type="PANTHER" id="PTHR33048">
    <property type="entry name" value="PTH11-LIKE INTEGRAL MEMBRANE PROTEIN (AFU_ORTHOLOGUE AFUA_5G11245)"/>
    <property type="match status" value="1"/>
</dbReference>
<keyword evidence="3 7" id="KW-1133">Transmembrane helix</keyword>
<evidence type="ECO:0000313" key="10">
    <source>
        <dbReference type="Proteomes" id="UP000078576"/>
    </source>
</evidence>
<evidence type="ECO:0000256" key="7">
    <source>
        <dbReference type="SAM" id="Phobius"/>
    </source>
</evidence>
<evidence type="ECO:0000256" key="6">
    <source>
        <dbReference type="SAM" id="MobiDB-lite"/>
    </source>
</evidence>
<gene>
    <name evidence="9" type="ORF">VP1G_07448</name>
</gene>
<reference evidence="10" key="1">
    <citation type="submission" date="2014-12" db="EMBL/GenBank/DDBJ databases">
        <title>Genome Sequence of Valsa Canker Pathogens Uncovers a Specific Adaption of Colonization on Woody Bark.</title>
        <authorList>
            <person name="Yin Z."/>
            <person name="Liu H."/>
            <person name="Gao X."/>
            <person name="Li Z."/>
            <person name="Song N."/>
            <person name="Ke X."/>
            <person name="Dai Q."/>
            <person name="Wu Y."/>
            <person name="Sun Y."/>
            <person name="Xu J.-R."/>
            <person name="Kang Z.K."/>
            <person name="Wang L."/>
            <person name="Huang L."/>
        </authorList>
    </citation>
    <scope>NUCLEOTIDE SEQUENCE [LARGE SCALE GENOMIC DNA]</scope>
    <source>
        <strain evidence="10">SXYL134</strain>
    </source>
</reference>
<dbReference type="InterPro" id="IPR052337">
    <property type="entry name" value="SAT4-like"/>
</dbReference>
<dbReference type="EMBL" id="KN714746">
    <property type="protein sequence ID" value="KUI60254.1"/>
    <property type="molecule type" value="Genomic_DNA"/>
</dbReference>
<feature type="transmembrane region" description="Helical" evidence="7">
    <location>
        <begin position="33"/>
        <end position="50"/>
    </location>
</feature>
<feature type="region of interest" description="Disordered" evidence="6">
    <location>
        <begin position="321"/>
        <end position="351"/>
    </location>
</feature>
<evidence type="ECO:0000313" key="9">
    <source>
        <dbReference type="EMBL" id="KUI60254.1"/>
    </source>
</evidence>
<dbReference type="AlphaFoldDB" id="A0A194V8P2"/>
<comment type="subcellular location">
    <subcellularLocation>
        <location evidence="1">Membrane</location>
        <topology evidence="1">Multi-pass membrane protein</topology>
    </subcellularLocation>
</comment>
<sequence length="437" mass="48599">MSDSSSSILDSPSIAAPAGQTSDFDHPGGSHQLGYFAIIFCGIVATLATLSRLCSRLVMKPRVFGFEEGFLVCALGLFAGFNYMCYKIAIYPGFLVHQWNVRLRDTENFSYRLHLASNFYGLTLLFVKLAILVDWSHLFNPRKLRNSMFWTIRVLLVVNTVYYLAAFFLETFRCTPRQKMWDPLYRGGHCPIHADVLNIVSSVLNLASDVIILALPQWIIWRLNLTKAKKAGVSVLFVIGILSAIIALTPATVCGIARMVYSVQTLSSSDYTYVYTAVGLWSLGELTSGFLVIGVPAVPKLYRSLYSEPGSFLRRILGKHTAKSGGGHHIGSSDLPPWRRTSPSSRAPRDPWDVYDNDHYDLLSVQPGQATHMEAGQDPSYSVELPKYAVLREDQMNVINSLLASAVVVNFSLSSHQLQVRQGHKLELTALRDGAWV</sequence>
<feature type="domain" description="Rhodopsin" evidence="8">
    <location>
        <begin position="52"/>
        <end position="302"/>
    </location>
</feature>
<keyword evidence="10" id="KW-1185">Reference proteome</keyword>
<feature type="transmembrane region" description="Helical" evidence="7">
    <location>
        <begin position="70"/>
        <end position="95"/>
    </location>
</feature>
<name>A0A194V8P2_CYTMA</name>
<evidence type="ECO:0000259" key="8">
    <source>
        <dbReference type="Pfam" id="PF20684"/>
    </source>
</evidence>
<accession>A0A194V8P2</accession>
<feature type="transmembrane region" description="Helical" evidence="7">
    <location>
        <begin position="203"/>
        <end position="221"/>
    </location>
</feature>
<comment type="similarity">
    <text evidence="5">Belongs to the SAT4 family.</text>
</comment>
<feature type="transmembrane region" description="Helical" evidence="7">
    <location>
        <begin position="273"/>
        <end position="298"/>
    </location>
</feature>
<keyword evidence="2 7" id="KW-0812">Transmembrane</keyword>
<dbReference type="Proteomes" id="UP000078576">
    <property type="component" value="Unassembled WGS sequence"/>
</dbReference>
<evidence type="ECO:0000256" key="3">
    <source>
        <dbReference type="ARBA" id="ARBA00022989"/>
    </source>
</evidence>
<feature type="transmembrane region" description="Helical" evidence="7">
    <location>
        <begin position="115"/>
        <end position="135"/>
    </location>
</feature>